<keyword evidence="13" id="KW-1185">Reference proteome</keyword>
<protein>
    <recommendedName>
        <fullName evidence="3">ribose-phosphate diphosphokinase</fullName>
        <ecNumber evidence="3">2.7.6.1</ecNumber>
    </recommendedName>
</protein>
<dbReference type="FunFam" id="3.40.50.2020:FF:000005">
    <property type="entry name" value="Ribose-phosphate pyrophosphokinase 1"/>
    <property type="match status" value="1"/>
</dbReference>
<dbReference type="Proteomes" id="UP000319663">
    <property type="component" value="Unassembled WGS sequence"/>
</dbReference>
<keyword evidence="7" id="KW-0547">Nucleotide-binding</keyword>
<evidence type="ECO:0000256" key="5">
    <source>
        <dbReference type="ARBA" id="ARBA00022723"/>
    </source>
</evidence>
<keyword evidence="4" id="KW-0808">Transferase</keyword>
<dbReference type="GO" id="GO:0005737">
    <property type="term" value="C:cytoplasm"/>
    <property type="evidence" value="ECO:0007669"/>
    <property type="project" value="TreeGrafter"/>
</dbReference>
<keyword evidence="5" id="KW-0479">Metal-binding</keyword>
<gene>
    <name evidence="12" type="ORF">MPDQ_000926</name>
</gene>
<comment type="similarity">
    <text evidence="2">Belongs to the ribose-phosphate pyrophosphokinase family.</text>
</comment>
<dbReference type="STRING" id="5098.A0A507QNS7"/>
<dbReference type="SUPFAM" id="SSF53271">
    <property type="entry name" value="PRTase-like"/>
    <property type="match status" value="1"/>
</dbReference>
<dbReference type="GO" id="GO:0000287">
    <property type="term" value="F:magnesium ion binding"/>
    <property type="evidence" value="ECO:0007669"/>
    <property type="project" value="InterPro"/>
</dbReference>
<comment type="caution">
    <text evidence="12">The sequence shown here is derived from an EMBL/GenBank/DDBJ whole genome shotgun (WGS) entry which is preliminary data.</text>
</comment>
<comment type="catalytic activity">
    <reaction evidence="11">
        <text>D-ribose 5-phosphate + ATP = 5-phospho-alpha-D-ribose 1-diphosphate + AMP + H(+)</text>
        <dbReference type="Rhea" id="RHEA:15609"/>
        <dbReference type="ChEBI" id="CHEBI:15378"/>
        <dbReference type="ChEBI" id="CHEBI:30616"/>
        <dbReference type="ChEBI" id="CHEBI:58017"/>
        <dbReference type="ChEBI" id="CHEBI:78346"/>
        <dbReference type="ChEBI" id="CHEBI:456215"/>
        <dbReference type="EC" id="2.7.6.1"/>
    </reaction>
</comment>
<evidence type="ECO:0000256" key="2">
    <source>
        <dbReference type="ARBA" id="ARBA00006478"/>
    </source>
</evidence>
<evidence type="ECO:0000256" key="8">
    <source>
        <dbReference type="ARBA" id="ARBA00022777"/>
    </source>
</evidence>
<keyword evidence="8" id="KW-0418">Kinase</keyword>
<dbReference type="EMBL" id="VIFY01000120">
    <property type="protein sequence ID" value="TQB70148.1"/>
    <property type="molecule type" value="Genomic_DNA"/>
</dbReference>
<name>A0A507QNS7_MONPU</name>
<evidence type="ECO:0000256" key="1">
    <source>
        <dbReference type="ARBA" id="ARBA00004996"/>
    </source>
</evidence>
<evidence type="ECO:0000313" key="12">
    <source>
        <dbReference type="EMBL" id="TQB70148.1"/>
    </source>
</evidence>
<dbReference type="GO" id="GO:0005524">
    <property type="term" value="F:ATP binding"/>
    <property type="evidence" value="ECO:0007669"/>
    <property type="project" value="UniProtKB-KW"/>
</dbReference>
<dbReference type="Pfam" id="PF14572">
    <property type="entry name" value="Pribosyl_synth"/>
    <property type="match status" value="1"/>
</dbReference>
<evidence type="ECO:0000256" key="10">
    <source>
        <dbReference type="ARBA" id="ARBA00022842"/>
    </source>
</evidence>
<comment type="pathway">
    <text evidence="1">Metabolic intermediate biosynthesis; 5-phospho-alpha-D-ribose 1-diphosphate biosynthesis; 5-phospho-alpha-D-ribose 1-diphosphate from D-ribose 5-phosphate (route I): step 1/1.</text>
</comment>
<evidence type="ECO:0000256" key="7">
    <source>
        <dbReference type="ARBA" id="ARBA00022741"/>
    </source>
</evidence>
<dbReference type="GO" id="GO:0004749">
    <property type="term" value="F:ribose phosphate diphosphokinase activity"/>
    <property type="evidence" value="ECO:0007669"/>
    <property type="project" value="UniProtKB-EC"/>
</dbReference>
<dbReference type="EC" id="2.7.6.1" evidence="3"/>
<evidence type="ECO:0000256" key="3">
    <source>
        <dbReference type="ARBA" id="ARBA00013247"/>
    </source>
</evidence>
<organism evidence="12 13">
    <name type="scientific">Monascus purpureus</name>
    <name type="common">Red mold</name>
    <name type="synonym">Monascus anka</name>
    <dbReference type="NCBI Taxonomy" id="5098"/>
    <lineage>
        <taxon>Eukaryota</taxon>
        <taxon>Fungi</taxon>
        <taxon>Dikarya</taxon>
        <taxon>Ascomycota</taxon>
        <taxon>Pezizomycotina</taxon>
        <taxon>Eurotiomycetes</taxon>
        <taxon>Eurotiomycetidae</taxon>
        <taxon>Eurotiales</taxon>
        <taxon>Aspergillaceae</taxon>
        <taxon>Monascus</taxon>
    </lineage>
</organism>
<keyword evidence="6" id="KW-0545">Nucleotide biosynthesis</keyword>
<evidence type="ECO:0000313" key="13">
    <source>
        <dbReference type="Proteomes" id="UP000319663"/>
    </source>
</evidence>
<dbReference type="NCBIfam" id="TIGR01251">
    <property type="entry name" value="ribP_PPkin"/>
    <property type="match status" value="1"/>
</dbReference>
<dbReference type="PANTHER" id="PTHR10210">
    <property type="entry name" value="RIBOSE-PHOSPHATE DIPHOSPHOKINASE FAMILY MEMBER"/>
    <property type="match status" value="1"/>
</dbReference>
<accession>A0A507QNS7</accession>
<dbReference type="Gene3D" id="3.40.50.2020">
    <property type="match status" value="1"/>
</dbReference>
<dbReference type="GO" id="GO:0016301">
    <property type="term" value="F:kinase activity"/>
    <property type="evidence" value="ECO:0007669"/>
    <property type="project" value="UniProtKB-KW"/>
</dbReference>
<reference evidence="12 13" key="1">
    <citation type="submission" date="2019-06" db="EMBL/GenBank/DDBJ databases">
        <title>Wine fermentation using esterase from Monascus purpureus.</title>
        <authorList>
            <person name="Geng C."/>
            <person name="Zhang Y."/>
        </authorList>
    </citation>
    <scope>NUCLEOTIDE SEQUENCE [LARGE SCALE GENOMIC DNA]</scope>
    <source>
        <strain evidence="12">HQ1</strain>
    </source>
</reference>
<dbReference type="GO" id="GO:0006164">
    <property type="term" value="P:purine nucleotide biosynthetic process"/>
    <property type="evidence" value="ECO:0007669"/>
    <property type="project" value="TreeGrafter"/>
</dbReference>
<dbReference type="OrthoDB" id="413572at2759"/>
<dbReference type="InterPro" id="IPR000836">
    <property type="entry name" value="PRTase_dom"/>
</dbReference>
<dbReference type="GO" id="GO:0002189">
    <property type="term" value="C:ribose phosphate diphosphokinase complex"/>
    <property type="evidence" value="ECO:0007669"/>
    <property type="project" value="UniProtKB-ARBA"/>
</dbReference>
<sequence length="157" mass="16759">MMEYIKREHELSNVVIVSPDAGGAKRAAAIADRLKVDLALIHKERKVANHVSRMILVGNVTGKVAILVDDIADTCRTLATAAQVLVGAGAVQCLSIITHGFLSGEAVKQIEESCLSSLVVANTLPLPENARGCAKIRTMDVSYTLSEAIRRTHNGES</sequence>
<proteinExistence type="inferred from homology"/>
<evidence type="ECO:0000256" key="9">
    <source>
        <dbReference type="ARBA" id="ARBA00022840"/>
    </source>
</evidence>
<evidence type="ECO:0000256" key="6">
    <source>
        <dbReference type="ARBA" id="ARBA00022727"/>
    </source>
</evidence>
<evidence type="ECO:0000256" key="4">
    <source>
        <dbReference type="ARBA" id="ARBA00022679"/>
    </source>
</evidence>
<keyword evidence="9" id="KW-0067">ATP-binding</keyword>
<dbReference type="PANTHER" id="PTHR10210:SF32">
    <property type="entry name" value="RIBOSE-PHOSPHATE PYROPHOSPHOKINASE 2"/>
    <property type="match status" value="1"/>
</dbReference>
<dbReference type="GO" id="GO:0006015">
    <property type="term" value="P:5-phosphoribose 1-diphosphate biosynthetic process"/>
    <property type="evidence" value="ECO:0007669"/>
    <property type="project" value="TreeGrafter"/>
</dbReference>
<keyword evidence="10" id="KW-0460">Magnesium</keyword>
<dbReference type="AlphaFoldDB" id="A0A507QNS7"/>
<dbReference type="CDD" id="cd06223">
    <property type="entry name" value="PRTases_typeI"/>
    <property type="match status" value="1"/>
</dbReference>
<dbReference type="InterPro" id="IPR029057">
    <property type="entry name" value="PRTase-like"/>
</dbReference>
<evidence type="ECO:0000256" key="11">
    <source>
        <dbReference type="ARBA" id="ARBA00049535"/>
    </source>
</evidence>
<dbReference type="InterPro" id="IPR005946">
    <property type="entry name" value="Rib-P_diPkinase"/>
</dbReference>